<dbReference type="SUPFAM" id="SSF47757">
    <property type="entry name" value="Chemotaxis receptor methyltransferase CheR, N-terminal domain"/>
    <property type="match status" value="1"/>
</dbReference>
<dbReference type="PANTHER" id="PTHR24422">
    <property type="entry name" value="CHEMOTAXIS PROTEIN METHYLTRANSFERASE"/>
    <property type="match status" value="1"/>
</dbReference>
<organism evidence="8 9">
    <name type="scientific">Candidatus Ghiorseimicrobium undicola</name>
    <dbReference type="NCBI Taxonomy" id="1974746"/>
    <lineage>
        <taxon>Bacteria</taxon>
        <taxon>Pseudomonadati</taxon>
        <taxon>Candidatus Omnitrophota</taxon>
        <taxon>Candidatus Ghiorseimicrobium</taxon>
    </lineage>
</organism>
<evidence type="ECO:0000256" key="2">
    <source>
        <dbReference type="ARBA" id="ARBA00012534"/>
    </source>
</evidence>
<evidence type="ECO:0000313" key="9">
    <source>
        <dbReference type="Proteomes" id="UP000229641"/>
    </source>
</evidence>
<dbReference type="GO" id="GO:0032259">
    <property type="term" value="P:methylation"/>
    <property type="evidence" value="ECO:0007669"/>
    <property type="project" value="UniProtKB-KW"/>
</dbReference>
<keyword evidence="3" id="KW-0489">Methyltransferase</keyword>
<dbReference type="Gene3D" id="1.25.40.10">
    <property type="entry name" value="Tetratricopeptide repeat domain"/>
    <property type="match status" value="1"/>
</dbReference>
<dbReference type="SMART" id="SM00028">
    <property type="entry name" value="TPR"/>
    <property type="match status" value="4"/>
</dbReference>
<comment type="caution">
    <text evidence="8">The sequence shown here is derived from an EMBL/GenBank/DDBJ whole genome shotgun (WGS) entry which is preliminary data.</text>
</comment>
<dbReference type="InterPro" id="IPR050903">
    <property type="entry name" value="Bact_Chemotaxis_MeTrfase"/>
</dbReference>
<keyword evidence="5" id="KW-0949">S-adenosyl-L-methionine</keyword>
<dbReference type="InterPro" id="IPR022641">
    <property type="entry name" value="CheR_N"/>
</dbReference>
<keyword evidence="4" id="KW-0808">Transferase</keyword>
<feature type="repeat" description="TPR" evidence="6">
    <location>
        <begin position="455"/>
        <end position="488"/>
    </location>
</feature>
<evidence type="ECO:0000256" key="6">
    <source>
        <dbReference type="PROSITE-ProRule" id="PRU00339"/>
    </source>
</evidence>
<dbReference type="Gene3D" id="1.10.155.10">
    <property type="entry name" value="Chemotaxis receptor methyltransferase CheR, N-terminal domain"/>
    <property type="match status" value="1"/>
</dbReference>
<dbReference type="Pfam" id="PF03705">
    <property type="entry name" value="CheR_N"/>
    <property type="match status" value="1"/>
</dbReference>
<evidence type="ECO:0000256" key="3">
    <source>
        <dbReference type="ARBA" id="ARBA00022603"/>
    </source>
</evidence>
<evidence type="ECO:0000256" key="5">
    <source>
        <dbReference type="ARBA" id="ARBA00022691"/>
    </source>
</evidence>
<name>A0A2H0LY77_9BACT</name>
<dbReference type="InterPro" id="IPR022642">
    <property type="entry name" value="CheR_C"/>
</dbReference>
<dbReference type="InterPro" id="IPR000780">
    <property type="entry name" value="CheR_MeTrfase"/>
</dbReference>
<reference evidence="8 9" key="1">
    <citation type="submission" date="2017-09" db="EMBL/GenBank/DDBJ databases">
        <title>Depth-based differentiation of microbial function through sediment-hosted aquifers and enrichment of novel symbionts in the deep terrestrial subsurface.</title>
        <authorList>
            <person name="Probst A.J."/>
            <person name="Ladd B."/>
            <person name="Jarett J.K."/>
            <person name="Geller-Mcgrath D.E."/>
            <person name="Sieber C.M."/>
            <person name="Emerson J.B."/>
            <person name="Anantharaman K."/>
            <person name="Thomas B.C."/>
            <person name="Malmstrom R."/>
            <person name="Stieglmeier M."/>
            <person name="Klingl A."/>
            <person name="Woyke T."/>
            <person name="Ryan C.M."/>
            <person name="Banfield J.F."/>
        </authorList>
    </citation>
    <scope>NUCLEOTIDE SEQUENCE [LARGE SCALE GENOMIC DNA]</scope>
    <source>
        <strain evidence="8">CG11_big_fil_rev_8_21_14_0_20_42_13</strain>
    </source>
</reference>
<evidence type="ECO:0000256" key="1">
    <source>
        <dbReference type="ARBA" id="ARBA00001541"/>
    </source>
</evidence>
<dbReference type="SUPFAM" id="SSF48452">
    <property type="entry name" value="TPR-like"/>
    <property type="match status" value="1"/>
</dbReference>
<dbReference type="InterPro" id="IPR036804">
    <property type="entry name" value="CheR_N_sf"/>
</dbReference>
<dbReference type="Gene3D" id="3.40.50.150">
    <property type="entry name" value="Vaccinia Virus protein VP39"/>
    <property type="match status" value="1"/>
</dbReference>
<dbReference type="PRINTS" id="PR00996">
    <property type="entry name" value="CHERMTFRASE"/>
</dbReference>
<dbReference type="InterPro" id="IPR019734">
    <property type="entry name" value="TPR_rpt"/>
</dbReference>
<dbReference type="EMBL" id="PCWA01000051">
    <property type="protein sequence ID" value="PIQ89341.1"/>
    <property type="molecule type" value="Genomic_DNA"/>
</dbReference>
<dbReference type="SMART" id="SM00138">
    <property type="entry name" value="MeTrc"/>
    <property type="match status" value="1"/>
</dbReference>
<comment type="catalytic activity">
    <reaction evidence="1">
        <text>L-glutamyl-[protein] + S-adenosyl-L-methionine = [protein]-L-glutamate 5-O-methyl ester + S-adenosyl-L-homocysteine</text>
        <dbReference type="Rhea" id="RHEA:24452"/>
        <dbReference type="Rhea" id="RHEA-COMP:10208"/>
        <dbReference type="Rhea" id="RHEA-COMP:10311"/>
        <dbReference type="ChEBI" id="CHEBI:29973"/>
        <dbReference type="ChEBI" id="CHEBI:57856"/>
        <dbReference type="ChEBI" id="CHEBI:59789"/>
        <dbReference type="ChEBI" id="CHEBI:82795"/>
        <dbReference type="EC" id="2.1.1.80"/>
    </reaction>
</comment>
<dbReference type="Pfam" id="PF01739">
    <property type="entry name" value="CheR"/>
    <property type="match status" value="1"/>
</dbReference>
<dbReference type="Proteomes" id="UP000229641">
    <property type="component" value="Unassembled WGS sequence"/>
</dbReference>
<feature type="domain" description="CheR-type methyltransferase" evidence="7">
    <location>
        <begin position="5"/>
        <end position="299"/>
    </location>
</feature>
<keyword evidence="6" id="KW-0802">TPR repeat</keyword>
<sequence length="520" mass="60508">MAHNLYHNENILAQDEFELFRDLILAESGICFSDEQKSLLSFSIYERMQKNRISSFKQYYNFLTSFSSGRAELLALLDTVTIGETDFFRTLAHFDVLGGYVLPEIIKRKFNFLNKDLKNLEDAASIMLKIWSAGCSTGEEPYSLAIKLLEVFPDANYHNTAILATDVNRERIDKARFGRYGRRAIRNLSPEILEKYFTVNGNEYEIADRVKSLVRFTRHNLATDDFNLDYMRDVDIIFCRNVLIYFNLDNTKRIIDNFYNCLNDQGYLFIGPAESLWQISDKFKPIEFPHAFIYTKTMDYQAEAEKPFISIPELDLADIKLTEEPPSEESFRQMEENIALKEEREKKVSREASEVLYQEGIRLFNIKEHEKALELFDKVITNDPAFIKAYFAKATILANQGKYQEAVAELKRIIKIDNLFIEAYYLMGVLSDRLGDLGDAIEQFKKVIYISPEVVLAYFNLANIFYCQKKFKKAEREFRNAINMLEKKSKDEIVVFSEDVTVDVLLAACKKNIETVKQRI</sequence>
<evidence type="ECO:0000259" key="7">
    <source>
        <dbReference type="PROSITE" id="PS50123"/>
    </source>
</evidence>
<dbReference type="PROSITE" id="PS50123">
    <property type="entry name" value="CHER"/>
    <property type="match status" value="1"/>
</dbReference>
<dbReference type="PANTHER" id="PTHR24422:SF10">
    <property type="entry name" value="CHEMOTAXIS PROTEIN METHYLTRANSFERASE 2"/>
    <property type="match status" value="1"/>
</dbReference>
<dbReference type="InterPro" id="IPR011990">
    <property type="entry name" value="TPR-like_helical_dom_sf"/>
</dbReference>
<protein>
    <recommendedName>
        <fullName evidence="2">protein-glutamate O-methyltransferase</fullName>
        <ecNumber evidence="2">2.1.1.80</ecNumber>
    </recommendedName>
</protein>
<evidence type="ECO:0000313" key="8">
    <source>
        <dbReference type="EMBL" id="PIQ89341.1"/>
    </source>
</evidence>
<feature type="repeat" description="TPR" evidence="6">
    <location>
        <begin position="421"/>
        <end position="454"/>
    </location>
</feature>
<dbReference type="EC" id="2.1.1.80" evidence="2"/>
<evidence type="ECO:0000256" key="4">
    <source>
        <dbReference type="ARBA" id="ARBA00022679"/>
    </source>
</evidence>
<dbReference type="InterPro" id="IPR029063">
    <property type="entry name" value="SAM-dependent_MTases_sf"/>
</dbReference>
<dbReference type="AlphaFoldDB" id="A0A2H0LY77"/>
<gene>
    <name evidence="8" type="ORF">COV72_03580</name>
</gene>
<dbReference type="GO" id="GO:0008983">
    <property type="term" value="F:protein-glutamate O-methyltransferase activity"/>
    <property type="evidence" value="ECO:0007669"/>
    <property type="project" value="UniProtKB-EC"/>
</dbReference>
<feature type="repeat" description="TPR" evidence="6">
    <location>
        <begin position="353"/>
        <end position="386"/>
    </location>
</feature>
<proteinExistence type="predicted"/>
<dbReference type="Pfam" id="PF14559">
    <property type="entry name" value="TPR_19"/>
    <property type="match status" value="1"/>
</dbReference>
<dbReference type="PROSITE" id="PS50005">
    <property type="entry name" value="TPR"/>
    <property type="match status" value="3"/>
</dbReference>
<accession>A0A2H0LY77</accession>
<dbReference type="SUPFAM" id="SSF53335">
    <property type="entry name" value="S-adenosyl-L-methionine-dependent methyltransferases"/>
    <property type="match status" value="1"/>
</dbReference>